<dbReference type="PANTHER" id="PTHR15688:SF1">
    <property type="entry name" value="KINETOCHORE-ASSOCIATED PROTEIN 1"/>
    <property type="match status" value="1"/>
</dbReference>
<dbReference type="InterPro" id="IPR052802">
    <property type="entry name" value="KNTC1"/>
</dbReference>
<feature type="domain" description="KNTC1 first ARM-repeats" evidence="5">
    <location>
        <begin position="409"/>
        <end position="653"/>
    </location>
</feature>
<evidence type="ECO:0000259" key="3">
    <source>
        <dbReference type="Pfam" id="PF24515"/>
    </source>
</evidence>
<evidence type="ECO:0000259" key="4">
    <source>
        <dbReference type="Pfam" id="PF24516"/>
    </source>
</evidence>
<proteinExistence type="predicted"/>
<accession>A0ABM4CG29</accession>
<dbReference type="Pfam" id="PF24520">
    <property type="entry name" value="ARM_KNTC1_1st"/>
    <property type="match status" value="1"/>
</dbReference>
<dbReference type="RefSeq" id="XP_065660663.1">
    <property type="nucleotide sequence ID" value="XM_065804591.1"/>
</dbReference>
<dbReference type="Pfam" id="PF10493">
    <property type="entry name" value="Rod_C"/>
    <property type="match status" value="1"/>
</dbReference>
<dbReference type="Proteomes" id="UP001652625">
    <property type="component" value="Chromosome 09"/>
</dbReference>
<evidence type="ECO:0000313" key="6">
    <source>
        <dbReference type="Proteomes" id="UP001652625"/>
    </source>
</evidence>
<dbReference type="Pfam" id="PF24515">
    <property type="entry name" value="ARM_KNTC1_3rd"/>
    <property type="match status" value="1"/>
</dbReference>
<organism evidence="6 7">
    <name type="scientific">Hydra vulgaris</name>
    <name type="common">Hydra</name>
    <name type="synonym">Hydra attenuata</name>
    <dbReference type="NCBI Taxonomy" id="6087"/>
    <lineage>
        <taxon>Eukaryota</taxon>
        <taxon>Metazoa</taxon>
        <taxon>Cnidaria</taxon>
        <taxon>Hydrozoa</taxon>
        <taxon>Hydroidolina</taxon>
        <taxon>Anthoathecata</taxon>
        <taxon>Aplanulata</taxon>
        <taxon>Hydridae</taxon>
        <taxon>Hydra</taxon>
    </lineage>
</organism>
<protein>
    <submittedName>
        <fullName evidence="7">Kinetochore-associated protein 1 isoform X3</fullName>
    </submittedName>
</protein>
<name>A0ABM4CG29_HYDVU</name>
<feature type="domain" description="RZZ complex subunit KNTC1/ROD C-terminal" evidence="1">
    <location>
        <begin position="1609"/>
        <end position="2142"/>
    </location>
</feature>
<feature type="domain" description="KNTC1 N-terminal" evidence="2">
    <location>
        <begin position="20"/>
        <end position="400"/>
    </location>
</feature>
<dbReference type="GeneID" id="101234329"/>
<feature type="domain" description="KNTC1 second ARM-repeats" evidence="4">
    <location>
        <begin position="796"/>
        <end position="939"/>
    </location>
</feature>
<dbReference type="SUPFAM" id="SSF50978">
    <property type="entry name" value="WD40 repeat-like"/>
    <property type="match status" value="1"/>
</dbReference>
<dbReference type="InterPro" id="IPR055405">
    <property type="entry name" value="ARM_KNTC1_3rd"/>
</dbReference>
<evidence type="ECO:0000259" key="2">
    <source>
        <dbReference type="Pfam" id="PF24506"/>
    </source>
</evidence>
<feature type="domain" description="KNTC1 third ARM-repeats" evidence="3">
    <location>
        <begin position="1348"/>
        <end position="1550"/>
    </location>
</feature>
<dbReference type="Pfam" id="PF24516">
    <property type="entry name" value="ARM_KNTC1_2nd"/>
    <property type="match status" value="1"/>
</dbReference>
<dbReference type="InterPro" id="IPR019527">
    <property type="entry name" value="RZZ-complex_KNTC1/ROD_C"/>
</dbReference>
<reference evidence="7" key="1">
    <citation type="submission" date="2025-08" db="UniProtKB">
        <authorList>
            <consortium name="RefSeq"/>
        </authorList>
    </citation>
    <scope>IDENTIFICATION</scope>
</reference>
<dbReference type="InterPro" id="IPR055403">
    <property type="entry name" value="ARM_KNTC1_1st"/>
</dbReference>
<gene>
    <name evidence="7" type="primary">LOC101234329</name>
</gene>
<dbReference type="InterPro" id="IPR036322">
    <property type="entry name" value="WD40_repeat_dom_sf"/>
</dbReference>
<dbReference type="InterPro" id="IPR055404">
    <property type="entry name" value="ARM_KNTC1_2nd"/>
</dbReference>
<dbReference type="PANTHER" id="PTHR15688">
    <property type="entry name" value="KINETOCHORE-ASSOCIATED PROTEIN 1"/>
    <property type="match status" value="1"/>
</dbReference>
<keyword evidence="6" id="KW-1185">Reference proteome</keyword>
<evidence type="ECO:0000259" key="1">
    <source>
        <dbReference type="Pfam" id="PF10493"/>
    </source>
</evidence>
<evidence type="ECO:0000313" key="7">
    <source>
        <dbReference type="RefSeq" id="XP_065660663.1"/>
    </source>
</evidence>
<dbReference type="InterPro" id="IPR055402">
    <property type="entry name" value="KNTC1_N"/>
</dbReference>
<evidence type="ECO:0000259" key="5">
    <source>
        <dbReference type="Pfam" id="PF24520"/>
    </source>
</evidence>
<sequence length="2276" mass="260274">MSWQNIEVTCGFGSGEETTRFGPRQETGSSLYQVDTVACISNKNICDTKPFLLSSSCLERMALVIDVNIIIFDESCSEHLCTFTADSLIDAFGWADGGDFLVFADRSGLLHFTHIGTQRIIFTKRLAKGYITKQCFSSISFIKQRNGNGLYELFIVTTDGEGFRFSNINLEQLNIAILENNIELASKIQSDMKMFRFNLSEYHNFIYSVTYQTNEEECSLIVAGDGDFNMSEWFVEDEEVLLNDFTQSFRVGFKKNLVSPDGQYIVSLDLENNISLWTRKNFIFIDCLQELKVEDFNLFITSAVETDCSDKSSKAKEDLKIVLLTVSQNKKRKLVVLSLPTFEHVYTLTVSECTVLAVLPSQQDNMMFIEGVPNENLDDSIECEKDLSLVGTIRVRSLMEAIPQNRFSRLLHKKKFSEAEDFAKMFNLDIELVHKVHSIFILDQLSPWDANLNSQDDSFYLGLMSELKVCLDKIEDMEHVANCCLQAQLPTLSATFDLLNYAQQKVNFKSRTFTKSSALFQALLDGINRLVTFDVAFGSSHFTGNSWSAFLSSSLLDEVIKCFTGLNNNAGIIIWRRHQSEFEKYFTEAKLQQILHSLENTPSKIIIPWLREDFVPYVLTVLPDGQCLLASWLERIARDLEYKEKESWPDNALDLAEVMYKAFSNLSQSTQGRGVATPMQFATKICKLSIPYFEGTEEDNLPGLRNSMKLLGSLVKSLREVKSLHHEYNCKLSLDQYLSENTKQITFRLLNRIAAAELIPQTIKKYVEPYVTKNNLKLENILHEYLIELVDMNIQLASLWEPKVIAIINEIKNKEKKCEATLKLMMKAQTPWSESVVNLVTSMLKICPENKNLLRQFQFAELRKMVAGYNIRDTNFADISKIEEVVKYMFNTNKLEALEDALKICKYFPSVTKAYVYFLRIQSWILSSKIYESCKLIEDLDIEDAINVANFCLVWYNSCFQPIDEEDMVEQMSITEALILLIHSVSKLSKSFKNDFQVIMMKLKNIYCLQKEFGVFLSLTQYDDSCYCNELIQNFVLKPKHHSMCESFDYKSMKKEFSRESQIIRFADLLQMNGANYHSLLIDVYIENQNYEEAFKHVCKLVKDQESGNFYQSLPQENLKILFKMAYVLVQSSKFNWVKGANDLHDFTSIALTLCKKDSICDYLAMCCLMRFVDLLGSQCESSDYQDDPKKVEGLIHEWILDEYRDDSLVISSSAVLPLIQNLVSLSIFVPSEDVLLYDSTRLTGSGVQCSVKENNQGGTTTIPNIFELIKTLHGVNELLLENNQQELALQLLMLGVSICAQHASNLQMGIPVDIENDVSLVEIEKCIEIELKAAQVILEKAEVKLTESCSNLVCSILGHRVVDHDLALCYLDPLSLKEGTQILLQLKNKFGSKYNRIQHIAQVGVDFAALQNDINLKKKCHAFKESAVWGRKLQTLRVPPPWNIYSVNSDPVERQRILEIIVQHKDIDLSSISLYCQSFSFDEEKALLMYIGNLLTPTNSMKPQFHSNYQEKIDEAIHILRNYENLERFMNNAIIKISPYDYERLAYTFKKIADVTENNDRKITCDDNIRLLEMLSEYNRTATDICYNMESATMADDLDEDQILLGKLVPPEVVKKRLPFHPLIKSKIQWSVLDSELTSEKNLLQLEPIANMLKLNTDQMFAKAVQNIAGPNLMKNQQQLEGRSFEFESVENILNMIKNHTVMIAAAKWLAKYLPRGTEKTKVLEAIVKRTSVLVAESNGEMQLEAKKAQQKFIGMYKRVSIEGALIEHGITDEKFFMVSSDAAKLVMMLYEEYGDKAKFETGKLVGAPEIYSLAKIIINISGDVELQKIHMHLVNKWLPCIRLPSSQNDEDDMMDSSSNVEAVRKENERNLRRVIYVLASSFDLNYIKMLVMAIYNQESELTNMCRIRAMQVLFTLVDISVIKREVQMDIENIYEKLVSCIYLSELENLHSSQSEEAFIRSNKETLVKGLWRNHSREPLGIRLISDICLDYKIYDPSLWNSLLVKLLSFDMISYLTHVLVLLSGVLELREIPSLTKTWKAVIISPFNSASSPLSSDEEKACLQASQLLTRCPVILDIGLPEIADVMKNTGLFIQALICIKLIPDQILRKKKIERLLDEIGIEVILAKVEKDREQGIMDGHLGAIEEEVYNYVNKHNLFVSLNGTVHFDKMIGYLIRSQKINNLLLKTITSGNLKNAVELITLYASFHPKSLVAQKINEGLDAKHALLVYLQEQGLLAETKKYFISHFKQDCDETSLIEVSFNNNSHLFNLTETR</sequence>
<dbReference type="Pfam" id="PF24506">
    <property type="entry name" value="KNTC1_N"/>
    <property type="match status" value="1"/>
</dbReference>